<organism evidence="2 3">
    <name type="scientific">Dokdonia pacifica</name>
    <dbReference type="NCBI Taxonomy" id="1627892"/>
    <lineage>
        <taxon>Bacteria</taxon>
        <taxon>Pseudomonadati</taxon>
        <taxon>Bacteroidota</taxon>
        <taxon>Flavobacteriia</taxon>
        <taxon>Flavobacteriales</taxon>
        <taxon>Flavobacteriaceae</taxon>
        <taxon>Dokdonia</taxon>
    </lineage>
</organism>
<sequence length="218" mass="25175">MSITDFIINDIKPVSEKELIGEVQTIFSQTTLSHVPIQRDSTYVGCLAENDTHCYDANCIISDYTHAYEHFFVRYETNWLDILETFAQNSSNIMPVLDENNTYIGYYELADVMNFFNNTPFISEPGSVVIIEKGMQDYSFSEISQIVESNDGKIWGGFISKIENDVVQISIKIGRANFNDILAAFRRYSYNVVSSHQEDTFIKDLRERSQYLEKYLNI</sequence>
<dbReference type="AlphaFoldDB" id="A0A238VQ84"/>
<feature type="domain" description="CBS" evidence="1">
    <location>
        <begin position="71"/>
        <end position="116"/>
    </location>
</feature>
<dbReference type="Pfam" id="PF00571">
    <property type="entry name" value="CBS"/>
    <property type="match status" value="1"/>
</dbReference>
<proteinExistence type="predicted"/>
<keyword evidence="3" id="KW-1185">Reference proteome</keyword>
<dbReference type="Gene3D" id="3.10.580.10">
    <property type="entry name" value="CBS-domain"/>
    <property type="match status" value="1"/>
</dbReference>
<reference evidence="2 3" key="1">
    <citation type="submission" date="2017-06" db="EMBL/GenBank/DDBJ databases">
        <authorList>
            <person name="Kim H.J."/>
            <person name="Triplett B.A."/>
        </authorList>
    </citation>
    <scope>NUCLEOTIDE SEQUENCE [LARGE SCALE GENOMIC DNA]</scope>
    <source>
        <strain evidence="2 3">DSM 25597</strain>
    </source>
</reference>
<dbReference type="InterPro" id="IPR046342">
    <property type="entry name" value="CBS_dom_sf"/>
</dbReference>
<dbReference type="RefSeq" id="WP_089369566.1">
    <property type="nucleotide sequence ID" value="NZ_BMEP01000002.1"/>
</dbReference>
<evidence type="ECO:0000313" key="2">
    <source>
        <dbReference type="EMBL" id="SNR36495.1"/>
    </source>
</evidence>
<name>A0A238VQ84_9FLAO</name>
<dbReference type="OrthoDB" id="1523762at2"/>
<evidence type="ECO:0000259" key="1">
    <source>
        <dbReference type="Pfam" id="PF00571"/>
    </source>
</evidence>
<dbReference type="Proteomes" id="UP000198379">
    <property type="component" value="Unassembled WGS sequence"/>
</dbReference>
<evidence type="ECO:0000313" key="3">
    <source>
        <dbReference type="Proteomes" id="UP000198379"/>
    </source>
</evidence>
<dbReference type="SUPFAM" id="SSF54631">
    <property type="entry name" value="CBS-domain pair"/>
    <property type="match status" value="1"/>
</dbReference>
<accession>A0A238VQ84</accession>
<protein>
    <recommendedName>
        <fullName evidence="1">CBS domain-containing protein</fullName>
    </recommendedName>
</protein>
<dbReference type="InterPro" id="IPR000644">
    <property type="entry name" value="CBS_dom"/>
</dbReference>
<gene>
    <name evidence="2" type="ORF">SAMN06265376_101197</name>
</gene>
<dbReference type="EMBL" id="FZNY01000001">
    <property type="protein sequence ID" value="SNR36495.1"/>
    <property type="molecule type" value="Genomic_DNA"/>
</dbReference>